<organism evidence="1 2">
    <name type="scientific">Idiomarina tyrosinivorans</name>
    <dbReference type="NCBI Taxonomy" id="1445662"/>
    <lineage>
        <taxon>Bacteria</taxon>
        <taxon>Pseudomonadati</taxon>
        <taxon>Pseudomonadota</taxon>
        <taxon>Gammaproteobacteria</taxon>
        <taxon>Alteromonadales</taxon>
        <taxon>Idiomarinaceae</taxon>
        <taxon>Idiomarina</taxon>
    </lineage>
</organism>
<dbReference type="Proteomes" id="UP000287996">
    <property type="component" value="Unassembled WGS sequence"/>
</dbReference>
<proteinExistence type="predicted"/>
<sequence length="104" mass="11541">MLYLLGQGFKNDKKVLLQVLLNTENETSPIGLTEGEGMAGVGGSFRPYQLLSDDKKAFLKVCDTDWLITHCEEAVKTSSSLDIKAVLESYEYLRGRKAPLVSRT</sequence>
<dbReference type="EMBL" id="PIQH01000008">
    <property type="protein sequence ID" value="RUO79861.1"/>
    <property type="molecule type" value="Genomic_DNA"/>
</dbReference>
<reference evidence="1 2" key="1">
    <citation type="journal article" date="2011" name="Front. Microbiol.">
        <title>Genomic signatures of strain selection and enhancement in Bacillus atrophaeus var. globigii, a historical biowarfare simulant.</title>
        <authorList>
            <person name="Gibbons H.S."/>
            <person name="Broomall S.M."/>
            <person name="McNew L.A."/>
            <person name="Daligault H."/>
            <person name="Chapman C."/>
            <person name="Bruce D."/>
            <person name="Karavis M."/>
            <person name="Krepps M."/>
            <person name="McGregor P.A."/>
            <person name="Hong C."/>
            <person name="Park K.H."/>
            <person name="Akmal A."/>
            <person name="Feldman A."/>
            <person name="Lin J.S."/>
            <person name="Chang W.E."/>
            <person name="Higgs B.W."/>
            <person name="Demirev P."/>
            <person name="Lindquist J."/>
            <person name="Liem A."/>
            <person name="Fochler E."/>
            <person name="Read T.D."/>
            <person name="Tapia R."/>
            <person name="Johnson S."/>
            <person name="Bishop-Lilly K.A."/>
            <person name="Detter C."/>
            <person name="Han C."/>
            <person name="Sozhamannan S."/>
            <person name="Rosenzweig C.N."/>
            <person name="Skowronski E.W."/>
        </authorList>
    </citation>
    <scope>NUCLEOTIDE SEQUENCE [LARGE SCALE GENOMIC DNA]</scope>
    <source>
        <strain evidence="1 2">CC-PW-9</strain>
    </source>
</reference>
<gene>
    <name evidence="1" type="ORF">CWI84_09550</name>
</gene>
<keyword evidence="2" id="KW-1185">Reference proteome</keyword>
<name>A0A432ZPT2_9GAMM</name>
<evidence type="ECO:0000313" key="1">
    <source>
        <dbReference type="EMBL" id="RUO79861.1"/>
    </source>
</evidence>
<dbReference type="RefSeq" id="WP_126842367.1">
    <property type="nucleotide sequence ID" value="NZ_PIQH01000008.1"/>
</dbReference>
<accession>A0A432ZPT2</accession>
<comment type="caution">
    <text evidence="1">The sequence shown here is derived from an EMBL/GenBank/DDBJ whole genome shotgun (WGS) entry which is preliminary data.</text>
</comment>
<protein>
    <submittedName>
        <fullName evidence="1">Uncharacterized protein</fullName>
    </submittedName>
</protein>
<dbReference type="AlphaFoldDB" id="A0A432ZPT2"/>
<evidence type="ECO:0000313" key="2">
    <source>
        <dbReference type="Proteomes" id="UP000287996"/>
    </source>
</evidence>